<dbReference type="SUPFAM" id="SSF51445">
    <property type="entry name" value="(Trans)glycosidases"/>
    <property type="match status" value="1"/>
</dbReference>
<dbReference type="Pfam" id="PF18120">
    <property type="entry name" value="DUF5597"/>
    <property type="match status" value="1"/>
</dbReference>
<dbReference type="Proteomes" id="UP001499933">
    <property type="component" value="Unassembled WGS sequence"/>
</dbReference>
<dbReference type="InterPro" id="IPR040719">
    <property type="entry name" value="DUF5597"/>
</dbReference>
<protein>
    <recommendedName>
        <fullName evidence="1">DUF5597 domain-containing protein</fullName>
    </recommendedName>
</protein>
<dbReference type="Gene3D" id="2.60.220.20">
    <property type="entry name" value="putative beta-Galactosidase from caulobacter crescentus"/>
    <property type="match status" value="1"/>
</dbReference>
<dbReference type="Gene3D" id="3.20.20.80">
    <property type="entry name" value="Glycosidases"/>
    <property type="match status" value="1"/>
</dbReference>
<comment type="caution">
    <text evidence="2">The sequence shown here is derived from an EMBL/GenBank/DDBJ whole genome shotgun (WGS) entry which is preliminary data.</text>
</comment>
<organism evidence="2 3">
    <name type="scientific">Microbacterium deminutum</name>
    <dbReference type="NCBI Taxonomy" id="344164"/>
    <lineage>
        <taxon>Bacteria</taxon>
        <taxon>Bacillati</taxon>
        <taxon>Actinomycetota</taxon>
        <taxon>Actinomycetes</taxon>
        <taxon>Micrococcales</taxon>
        <taxon>Microbacteriaceae</taxon>
        <taxon>Microbacterium</taxon>
    </lineage>
</organism>
<keyword evidence="3" id="KW-1185">Reference proteome</keyword>
<feature type="domain" description="DUF5597" evidence="1">
    <location>
        <begin position="291"/>
        <end position="407"/>
    </location>
</feature>
<gene>
    <name evidence="2" type="ORF">GCM10009776_28060</name>
</gene>
<name>A0ABP5CLY4_9MICO</name>
<sequence>MLLWFGSWKNGMSSYAPSWVKKDAARFPRALITVDGALQLVEHLSPFGPDSRAADAAAFTQLMTHLRDADALHGTVIMVQVENEVGLLGDSRDRSPAAEAAFHSPVTADVLQTVRADPMLRVHREWESRASRTDGTWTEVFGESATTDEAFMATAYADYIGEVSARGRAIYDIPLFVNAWLDSDIDIPGFPLAGGMQPGFYPSGGPLPHVAGLWRAKAPALDLLVPDIYFGDPAAICGSFASASGGLFIPEMRSDAAGASLAFEAIGEHGALGVAPFGMDSLRDDEGAEITDAYRIIDATHARIHDGRSRSATRGFRLTTAEPTREITFDEITLTATLFTDFTGNRGDRPGYGIIIRQLDGSFIVAGRGFKVTAAGAGFVGIDTATELSATDLAVTRILNGDETQSGSGIVHQPLGHTNNGNFPIPASVGGTGITHVTFYSLDAGSSSRQQQEPATDA</sequence>
<evidence type="ECO:0000259" key="1">
    <source>
        <dbReference type="Pfam" id="PF18120"/>
    </source>
</evidence>
<dbReference type="EMBL" id="BAAAOG010000006">
    <property type="protein sequence ID" value="GAA1963738.1"/>
    <property type="molecule type" value="Genomic_DNA"/>
</dbReference>
<evidence type="ECO:0000313" key="3">
    <source>
        <dbReference type="Proteomes" id="UP001499933"/>
    </source>
</evidence>
<dbReference type="InterPro" id="IPR017853">
    <property type="entry name" value="GH"/>
</dbReference>
<proteinExistence type="predicted"/>
<evidence type="ECO:0000313" key="2">
    <source>
        <dbReference type="EMBL" id="GAA1963738.1"/>
    </source>
</evidence>
<accession>A0ABP5CLY4</accession>
<reference evidence="3" key="1">
    <citation type="journal article" date="2019" name="Int. J. Syst. Evol. Microbiol.">
        <title>The Global Catalogue of Microorganisms (GCM) 10K type strain sequencing project: providing services to taxonomists for standard genome sequencing and annotation.</title>
        <authorList>
            <consortium name="The Broad Institute Genomics Platform"/>
            <consortium name="The Broad Institute Genome Sequencing Center for Infectious Disease"/>
            <person name="Wu L."/>
            <person name="Ma J."/>
        </authorList>
    </citation>
    <scope>NUCLEOTIDE SEQUENCE [LARGE SCALE GENOMIC DNA]</scope>
    <source>
        <strain evidence="3">JCM 14901</strain>
    </source>
</reference>